<name>A0A2U1FFJ7_9PSEU</name>
<keyword evidence="3" id="KW-0418">Kinase</keyword>
<dbReference type="EMBL" id="QEKW01000004">
    <property type="protein sequence ID" value="PVZ10975.1"/>
    <property type="molecule type" value="Genomic_DNA"/>
</dbReference>
<accession>A0A2U1FFJ7</accession>
<dbReference type="AlphaFoldDB" id="A0A2U1FFJ7"/>
<feature type="compositionally biased region" description="Pro residues" evidence="1">
    <location>
        <begin position="426"/>
        <end position="443"/>
    </location>
</feature>
<dbReference type="InterPro" id="IPR025111">
    <property type="entry name" value="DUF4032"/>
</dbReference>
<dbReference type="GO" id="GO:0016301">
    <property type="term" value="F:kinase activity"/>
    <property type="evidence" value="ECO:0007669"/>
    <property type="project" value="UniProtKB-KW"/>
</dbReference>
<gene>
    <name evidence="3" type="ORF">C8D89_104189</name>
</gene>
<feature type="domain" description="DUF4032" evidence="2">
    <location>
        <begin position="231"/>
        <end position="397"/>
    </location>
</feature>
<dbReference type="RefSeq" id="WP_116707988.1">
    <property type="nucleotide sequence ID" value="NZ_QEKW01000004.1"/>
</dbReference>
<evidence type="ECO:0000313" key="3">
    <source>
        <dbReference type="EMBL" id="PVZ10975.1"/>
    </source>
</evidence>
<evidence type="ECO:0000259" key="2">
    <source>
        <dbReference type="Pfam" id="PF13224"/>
    </source>
</evidence>
<proteinExistence type="predicted"/>
<dbReference type="OrthoDB" id="1550523at2"/>
<evidence type="ECO:0000256" key="1">
    <source>
        <dbReference type="SAM" id="MobiDB-lite"/>
    </source>
</evidence>
<evidence type="ECO:0000313" key="4">
    <source>
        <dbReference type="Proteomes" id="UP000245639"/>
    </source>
</evidence>
<reference evidence="3 4" key="1">
    <citation type="submission" date="2018-04" db="EMBL/GenBank/DDBJ databases">
        <title>Genomic Encyclopedia of Type Strains, Phase IV (KMG-IV): sequencing the most valuable type-strain genomes for metagenomic binning, comparative biology and taxonomic classification.</title>
        <authorList>
            <person name="Goeker M."/>
        </authorList>
    </citation>
    <scope>NUCLEOTIDE SEQUENCE [LARGE SCALE GENOMIC DNA]</scope>
    <source>
        <strain evidence="3 4">DSM 45771</strain>
    </source>
</reference>
<dbReference type="Pfam" id="PF13224">
    <property type="entry name" value="DUF4032"/>
    <property type="match status" value="1"/>
</dbReference>
<keyword evidence="4" id="KW-1185">Reference proteome</keyword>
<feature type="region of interest" description="Disordered" evidence="1">
    <location>
        <begin position="420"/>
        <end position="443"/>
    </location>
</feature>
<comment type="caution">
    <text evidence="3">The sequence shown here is derived from an EMBL/GenBank/DDBJ whole genome shotgun (WGS) entry which is preliminary data.</text>
</comment>
<dbReference type="Proteomes" id="UP000245639">
    <property type="component" value="Unassembled WGS sequence"/>
</dbReference>
<sequence>MTPPDLRLRRPSPGLIGLPWERPLGDWDPDEVPLRELPVGPSRHLVRFVEVDGGLWALKELPPRIARREFDVLRHLEETGLPAVRPAGLVTQPDHDCSILLTRYLTGSWQYRRLIARLPPNRPAHRSRLFDAMVGLIVELHRHGVYWGDCSLANTLFSRDGQLFQAWLVDAETSEVHPSLSDGQRAQDLEILVENVASGMVDLAASLGRPPEIEEQLIAEAMELPSRYEALWEALHAQPQFAFGDRYRIEGTVRELNDLGFVVDEVSLAPAEGGGGGDGGGGGAVRLRLLVGERNHHARYLEELTGLEVGEGQARILLGDLRAHQRAIAREHPHRVGEEEAIASWMHDVLTPGMRRAHAAVRHVGTPVQAYCDLLEVRWLLSEQAGADVGTERALEALAERAPTDSAARALVADTASELPIVAPDPEVPPTPDPEVPPTPDRA</sequence>
<keyword evidence="3" id="KW-0808">Transferase</keyword>
<dbReference type="InterPro" id="IPR011009">
    <property type="entry name" value="Kinase-like_dom_sf"/>
</dbReference>
<dbReference type="Pfam" id="PF06293">
    <property type="entry name" value="Kdo"/>
    <property type="match status" value="1"/>
</dbReference>
<dbReference type="SUPFAM" id="SSF56112">
    <property type="entry name" value="Protein kinase-like (PK-like)"/>
    <property type="match status" value="1"/>
</dbReference>
<protein>
    <submittedName>
        <fullName evidence="3">Lipopolysaccharide kinase (Kdo/WaaP) family protein</fullName>
    </submittedName>
</protein>
<organism evidence="3 4">
    <name type="scientific">Actinomycetospora cinnamomea</name>
    <dbReference type="NCBI Taxonomy" id="663609"/>
    <lineage>
        <taxon>Bacteria</taxon>
        <taxon>Bacillati</taxon>
        <taxon>Actinomycetota</taxon>
        <taxon>Actinomycetes</taxon>
        <taxon>Pseudonocardiales</taxon>
        <taxon>Pseudonocardiaceae</taxon>
        <taxon>Actinomycetospora</taxon>
    </lineage>
</organism>